<reference evidence="1 2" key="1">
    <citation type="journal article" date="2020" name="Phytopathology">
        <title>Genome Sequence Resources of Colletotrichum truncatum, C. plurivorum, C. musicola, and C. sojae: Four Species Pathogenic to Soybean (Glycine max).</title>
        <authorList>
            <person name="Rogerio F."/>
            <person name="Boufleur T.R."/>
            <person name="Ciampi-Guillardi M."/>
            <person name="Sukno S.A."/>
            <person name="Thon M.R."/>
            <person name="Massola Junior N.S."/>
            <person name="Baroncelli R."/>
        </authorList>
    </citation>
    <scope>NUCLEOTIDE SEQUENCE [LARGE SCALE GENOMIC DNA]</scope>
    <source>
        <strain evidence="1 2">CMES1059</strain>
    </source>
</reference>
<sequence length="457" mass="52201">MFETGRYGQTPLHVAIFWPRGLELLFELAEDACHDIIDALDSTETSAITYAITLQQAESVTILLKKHATIDLENTACFFGHKFSNYLNAQSREVCEVLSKELAKRRTEMLHYALEHLPEKQATRLGLANMAMLQENAFDVVTELKNYGVPIPRQYKLIRRGSIYHTAFMSVNLAEALFESGFTNIDSIVDGYTPLMVFPLLLTFGTGKTATSDLIAWFDKKQADVKIPIPIEARIQASCIQAPEYRVIHRLSYMLGLETGVTSLSGLHFSLQVRKLFSVSSKDPCLCYCAPEGCNSASLFARGWLWYPESEYGFGTKRLVEWNEKSLHEMSYQGLGTKCAFVRVCTFSRLGMHHTCCVHRIHDQGTILRERGRFAKLISIMETEEVAEIRNEDRYLAVTLEKLMEEFSSKLRNDTLSFLEFMKFWNNRMCEFESEKEQIAAEDLQTMLDIGVRFDNI</sequence>
<proteinExistence type="predicted"/>
<comment type="caution">
    <text evidence="1">The sequence shown here is derived from an EMBL/GenBank/DDBJ whole genome shotgun (WGS) entry which is preliminary data.</text>
</comment>
<name>A0ACC3YLX8_COLTU</name>
<accession>A0ACC3YLX8</accession>
<evidence type="ECO:0000313" key="2">
    <source>
        <dbReference type="Proteomes" id="UP000805649"/>
    </source>
</evidence>
<organism evidence="1 2">
    <name type="scientific">Colletotrichum truncatum</name>
    <name type="common">Anthracnose fungus</name>
    <name type="synonym">Colletotrichum capsici</name>
    <dbReference type="NCBI Taxonomy" id="5467"/>
    <lineage>
        <taxon>Eukaryota</taxon>
        <taxon>Fungi</taxon>
        <taxon>Dikarya</taxon>
        <taxon>Ascomycota</taxon>
        <taxon>Pezizomycotina</taxon>
        <taxon>Sordariomycetes</taxon>
        <taxon>Hypocreomycetidae</taxon>
        <taxon>Glomerellales</taxon>
        <taxon>Glomerellaceae</taxon>
        <taxon>Colletotrichum</taxon>
        <taxon>Colletotrichum truncatum species complex</taxon>
    </lineage>
</organism>
<protein>
    <submittedName>
        <fullName evidence="1">Uncharacterized protein</fullName>
    </submittedName>
</protein>
<keyword evidence="2" id="KW-1185">Reference proteome</keyword>
<dbReference type="EMBL" id="VUJX02000008">
    <property type="protein sequence ID" value="KAL0932910.1"/>
    <property type="molecule type" value="Genomic_DNA"/>
</dbReference>
<dbReference type="Proteomes" id="UP000805649">
    <property type="component" value="Unassembled WGS sequence"/>
</dbReference>
<evidence type="ECO:0000313" key="1">
    <source>
        <dbReference type="EMBL" id="KAL0932910.1"/>
    </source>
</evidence>
<gene>
    <name evidence="1" type="ORF">CTRU02_211873</name>
</gene>